<keyword evidence="3" id="KW-1185">Reference proteome</keyword>
<feature type="coiled-coil region" evidence="1">
    <location>
        <begin position="449"/>
        <end position="613"/>
    </location>
</feature>
<evidence type="ECO:0000313" key="3">
    <source>
        <dbReference type="Proteomes" id="UP000887574"/>
    </source>
</evidence>
<proteinExistence type="predicted"/>
<reference evidence="4" key="1">
    <citation type="submission" date="2022-11" db="UniProtKB">
        <authorList>
            <consortium name="WormBaseParasite"/>
        </authorList>
    </citation>
    <scope>IDENTIFICATION</scope>
</reference>
<organism evidence="3 4">
    <name type="scientific">Ditylenchus dipsaci</name>
    <dbReference type="NCBI Taxonomy" id="166011"/>
    <lineage>
        <taxon>Eukaryota</taxon>
        <taxon>Metazoa</taxon>
        <taxon>Ecdysozoa</taxon>
        <taxon>Nematoda</taxon>
        <taxon>Chromadorea</taxon>
        <taxon>Rhabditida</taxon>
        <taxon>Tylenchina</taxon>
        <taxon>Tylenchomorpha</taxon>
        <taxon>Sphaerularioidea</taxon>
        <taxon>Anguinidae</taxon>
        <taxon>Anguininae</taxon>
        <taxon>Ditylenchus</taxon>
    </lineage>
</organism>
<dbReference type="AlphaFoldDB" id="A0A915EG89"/>
<dbReference type="Proteomes" id="UP000887574">
    <property type="component" value="Unplaced"/>
</dbReference>
<evidence type="ECO:0000256" key="1">
    <source>
        <dbReference type="SAM" id="Coils"/>
    </source>
</evidence>
<feature type="coiled-coil region" evidence="1">
    <location>
        <begin position="186"/>
        <end position="325"/>
    </location>
</feature>
<feature type="coiled-coil region" evidence="1">
    <location>
        <begin position="51"/>
        <end position="92"/>
    </location>
</feature>
<sequence length="757" mass="87794">MEDEIFYYKEKVRELQTQNKWRETRKKIDQTKRQSVELTETLSGDEASKELRDVLERETDLKDQLRFTEEDLKRTQSRLHEVENENEELMQKLIETPMIRSVSEGNSQIRAALCSRTTFKAPSSVDTIEEGDEEQQQTTRRHSTQEAENFATAKKDPTDLNSSATIKLLGKENGPTEIKADFQVNNTEIEKDLGRLLSTINELKKKNSELQVQLKTSQANGDISQGVGNREKALSIELRKEQESKKEMVSELADYKQLIAKSDNNKLIAMATKVEILSNQLTAANERCQVLHKKNLKEATDTKYADSLKQHCEQLEKQISELKAKESFKVAKSSSGDQNNVPTTDEIEQCCVILASVDIQTNRICKLLEKMDMSQKEERRRSLTKDNYAVVVADLANIMTEIKMLNTVLETHKFLNNNTAGSNAPKSPQKEVVRTTSACSKCADNQKILDAHKDEIDFYKKKNKELTNQILQTEDRWTAEITKQTQEHSKKLKELENELEQTKDKLQEQMELADARSASIQHRDKSLEEVNSKIHSLNVELDEKRRQIQALEKDQKTLKEWEIKYKKLETIYEKRSKTVDELSKLRDGHQRREIMWNEERAKLEAEIQRLKEQDQPVNGDSVAPVVRSIPIRTINYRVTKMSDEPSGIPELKQKICVLEKKNEQLEGEVLSLRSIKEQLETELNKNRQVWEREKDSLTHKTRQDEKIRNVELDAAQQKFASRMNIMEQTNKSLHTQLVQTRREEIYTKRQLPPTNQN</sequence>
<accession>A0A915EG89</accession>
<evidence type="ECO:0000313" key="4">
    <source>
        <dbReference type="WBParaSite" id="jg6356"/>
    </source>
</evidence>
<feature type="region of interest" description="Disordered" evidence="2">
    <location>
        <begin position="122"/>
        <end position="159"/>
    </location>
</feature>
<protein>
    <submittedName>
        <fullName evidence="4">Uncharacterized protein</fullName>
    </submittedName>
</protein>
<dbReference type="WBParaSite" id="jg6356">
    <property type="protein sequence ID" value="jg6356"/>
    <property type="gene ID" value="jg6356"/>
</dbReference>
<evidence type="ECO:0000256" key="2">
    <source>
        <dbReference type="SAM" id="MobiDB-lite"/>
    </source>
</evidence>
<name>A0A915EG89_9BILA</name>
<keyword evidence="1" id="KW-0175">Coiled coil</keyword>